<feature type="transmembrane region" description="Helical" evidence="1">
    <location>
        <begin position="364"/>
        <end position="383"/>
    </location>
</feature>
<feature type="transmembrane region" description="Helical" evidence="1">
    <location>
        <begin position="174"/>
        <end position="192"/>
    </location>
</feature>
<dbReference type="PANTHER" id="PTHR39084">
    <property type="entry name" value="MEMBRANE PROTEIN-RELATED"/>
    <property type="match status" value="1"/>
</dbReference>
<feature type="transmembrane region" description="Helical" evidence="1">
    <location>
        <begin position="111"/>
        <end position="129"/>
    </location>
</feature>
<feature type="transmembrane region" description="Helical" evidence="1">
    <location>
        <begin position="141"/>
        <end position="159"/>
    </location>
</feature>
<name>A0A2W7I7K0_9FLAO</name>
<keyword evidence="5" id="KW-1185">Reference proteome</keyword>
<dbReference type="InterPro" id="IPR025105">
    <property type="entry name" value="DUF4010"/>
</dbReference>
<feature type="transmembrane region" description="Helical" evidence="1">
    <location>
        <begin position="264"/>
        <end position="286"/>
    </location>
</feature>
<accession>A0A2W7I7K0</accession>
<reference evidence="4 5" key="1">
    <citation type="submission" date="2018-06" db="EMBL/GenBank/DDBJ databases">
        <title>Genomic Encyclopedia of Archaeal and Bacterial Type Strains, Phase II (KMG-II): from individual species to whole genera.</title>
        <authorList>
            <person name="Goeker M."/>
        </authorList>
    </citation>
    <scope>NUCLEOTIDE SEQUENCE [LARGE SCALE GENOMIC DNA]</scope>
    <source>
        <strain evidence="4 5">DSM 15361</strain>
    </source>
</reference>
<evidence type="ECO:0000256" key="1">
    <source>
        <dbReference type="SAM" id="Phobius"/>
    </source>
</evidence>
<gene>
    <name evidence="4" type="ORF">LX95_01128</name>
</gene>
<feature type="transmembrane region" description="Helical" evidence="1">
    <location>
        <begin position="88"/>
        <end position="105"/>
    </location>
</feature>
<dbReference type="RefSeq" id="WP_111540461.1">
    <property type="nucleotide sequence ID" value="NZ_QKYV01000003.1"/>
</dbReference>
<feature type="domain" description="MgtC/SapB/SrpB/YhiD N-terminal" evidence="2">
    <location>
        <begin position="9"/>
        <end position="131"/>
    </location>
</feature>
<dbReference type="InterPro" id="IPR036259">
    <property type="entry name" value="MFS_trans_sf"/>
</dbReference>
<proteinExistence type="predicted"/>
<dbReference type="AlphaFoldDB" id="A0A2W7I7K0"/>
<evidence type="ECO:0000313" key="5">
    <source>
        <dbReference type="Proteomes" id="UP000249542"/>
    </source>
</evidence>
<feature type="transmembrane region" description="Helical" evidence="1">
    <location>
        <begin position="33"/>
        <end position="51"/>
    </location>
</feature>
<keyword evidence="1" id="KW-1133">Transmembrane helix</keyword>
<evidence type="ECO:0000259" key="2">
    <source>
        <dbReference type="Pfam" id="PF02308"/>
    </source>
</evidence>
<dbReference type="PANTHER" id="PTHR39084:SF1">
    <property type="entry name" value="DUF4010 DOMAIN-CONTAINING PROTEIN"/>
    <property type="match status" value="1"/>
</dbReference>
<keyword evidence="1" id="KW-0472">Membrane</keyword>
<organism evidence="4 5">
    <name type="scientific">Mesonia algae</name>
    <dbReference type="NCBI Taxonomy" id="213248"/>
    <lineage>
        <taxon>Bacteria</taxon>
        <taxon>Pseudomonadati</taxon>
        <taxon>Bacteroidota</taxon>
        <taxon>Flavobacteriia</taxon>
        <taxon>Flavobacteriales</taxon>
        <taxon>Flavobacteriaceae</taxon>
        <taxon>Mesonia</taxon>
    </lineage>
</organism>
<feature type="domain" description="DUF4010" evidence="3">
    <location>
        <begin position="180"/>
        <end position="388"/>
    </location>
</feature>
<sequence length="420" mass="45572">MNYDDVITLGISFGLGMLVGMQRETTNNKMAGVRTFTLITILGTLTGFLSIEFKNPYLLPVLALAITSLLVMANVVKLKQTPGENMGQTTEVAALIMFAVGAYLVVGNQIIGVMIGGLLAILLYVKEHLHGFIEKLKDKDLSAIMTFVGITLVILPILPDETYGPLDVLNPKNIWLMVSLIVGISVFGYFVYKWLGKKAGLISNGILGGLISSTATTVSFARKTKGKNAGVKLAAFVILVAVTVSLIRVLIEIAVIVPHKIGEIILPFMALFVFMSLLCVAMFYFINKETKNEELPEPKNPAQFKSALIFGVIYSVILLVVAFTEKEFGNQGLYIASIIGGLANKDAITLSLSRMIGGGVDAALGWRLIMTAVISNLAFKVIIAIASGSKKLTRWILIVMSLSIAFGLLLIWLWPASWYF</sequence>
<feature type="transmembrane region" description="Helical" evidence="1">
    <location>
        <begin position="306"/>
        <end position="324"/>
    </location>
</feature>
<dbReference type="SUPFAM" id="SSF103473">
    <property type="entry name" value="MFS general substrate transporter"/>
    <property type="match status" value="1"/>
</dbReference>
<feature type="transmembrane region" description="Helical" evidence="1">
    <location>
        <begin position="57"/>
        <end position="76"/>
    </location>
</feature>
<protein>
    <submittedName>
        <fullName evidence="4">Uncharacterized membrane protein (DUF4010 family)</fullName>
    </submittedName>
</protein>
<keyword evidence="1" id="KW-0812">Transmembrane</keyword>
<feature type="transmembrane region" description="Helical" evidence="1">
    <location>
        <begin position="233"/>
        <end position="257"/>
    </location>
</feature>
<dbReference type="Proteomes" id="UP000249542">
    <property type="component" value="Unassembled WGS sequence"/>
</dbReference>
<evidence type="ECO:0000313" key="4">
    <source>
        <dbReference type="EMBL" id="PZW41452.1"/>
    </source>
</evidence>
<feature type="transmembrane region" description="Helical" evidence="1">
    <location>
        <begin position="395"/>
        <end position="414"/>
    </location>
</feature>
<dbReference type="EMBL" id="QKYV01000003">
    <property type="protein sequence ID" value="PZW41452.1"/>
    <property type="molecule type" value="Genomic_DNA"/>
</dbReference>
<dbReference type="Pfam" id="PF02308">
    <property type="entry name" value="MgtC"/>
    <property type="match status" value="1"/>
</dbReference>
<evidence type="ECO:0000259" key="3">
    <source>
        <dbReference type="Pfam" id="PF13194"/>
    </source>
</evidence>
<comment type="caution">
    <text evidence="4">The sequence shown here is derived from an EMBL/GenBank/DDBJ whole genome shotgun (WGS) entry which is preliminary data.</text>
</comment>
<dbReference type="Pfam" id="PF13194">
    <property type="entry name" value="DUF4010"/>
    <property type="match status" value="1"/>
</dbReference>
<dbReference type="InterPro" id="IPR049177">
    <property type="entry name" value="MgtC_SapB_SrpB_YhiD_N"/>
</dbReference>